<reference evidence="3" key="1">
    <citation type="submission" date="2020-04" db="EMBL/GenBank/DDBJ databases">
        <authorList>
            <person name="Zhang T."/>
        </authorList>
    </citation>
    <scope>NUCLEOTIDE SEQUENCE</scope>
    <source>
        <strain evidence="3">HKST-UBA01</strain>
    </source>
</reference>
<sequence length="316" mass="35029">MKTAKRKITAEDLLRFQFLSSPQISPDGGRIVFVKKRAHGVGKYKTDLWLVDVDSEGSEAPLTNVESDSMPRWSPGGTRIGFVRAGKDKDPQIHLIDPDGGEARQLTRFPEGAIRDFAWAPDGRTLAVVYRETIPQLTREARKAREKDGASTPPLIVETPFYREDGDGYFGEARFALYLVDTTTGEHRRIFQAPLGIDGFSWSPDAKELAVVANLDRRAALHPWKSSIYRVDVRNGRTVEVKGLPEGPKANVDWSPDGKLLAYAGRLGQDEMYSPDNAHLWVVDPRGGRPRNLTRNTDHCLMATCISDAGDPAFGA</sequence>
<gene>
    <name evidence="3" type="ORF">KC729_07615</name>
</gene>
<feature type="domain" description="Translation initiation factor beta propellor-like" evidence="2">
    <location>
        <begin position="174"/>
        <end position="265"/>
    </location>
</feature>
<accession>A0A956M088</accession>
<organism evidence="3 4">
    <name type="scientific">Eiseniibacteriota bacterium</name>
    <dbReference type="NCBI Taxonomy" id="2212470"/>
    <lineage>
        <taxon>Bacteria</taxon>
        <taxon>Candidatus Eiseniibacteriota</taxon>
    </lineage>
</organism>
<dbReference type="InterPro" id="IPR011659">
    <property type="entry name" value="WD40"/>
</dbReference>
<evidence type="ECO:0000256" key="1">
    <source>
        <dbReference type="ARBA" id="ARBA00009820"/>
    </source>
</evidence>
<dbReference type="InterPro" id="IPR013979">
    <property type="entry name" value="TIF_beta_prop-like"/>
</dbReference>
<dbReference type="Pfam" id="PF08662">
    <property type="entry name" value="eIF2A"/>
    <property type="match status" value="1"/>
</dbReference>
<comment type="caution">
    <text evidence="3">The sequence shown here is derived from an EMBL/GenBank/DDBJ whole genome shotgun (WGS) entry which is preliminary data.</text>
</comment>
<evidence type="ECO:0000313" key="4">
    <source>
        <dbReference type="Proteomes" id="UP000697710"/>
    </source>
</evidence>
<comment type="similarity">
    <text evidence="1">Belongs to the TolB family.</text>
</comment>
<dbReference type="PANTHER" id="PTHR36842">
    <property type="entry name" value="PROTEIN TOLB HOMOLOG"/>
    <property type="match status" value="1"/>
</dbReference>
<feature type="non-terminal residue" evidence="3">
    <location>
        <position position="316"/>
    </location>
</feature>
<dbReference type="AlphaFoldDB" id="A0A956M088"/>
<dbReference type="Proteomes" id="UP000697710">
    <property type="component" value="Unassembled WGS sequence"/>
</dbReference>
<name>A0A956M088_UNCEI</name>
<dbReference type="Gene3D" id="2.120.10.30">
    <property type="entry name" value="TolB, C-terminal domain"/>
    <property type="match status" value="2"/>
</dbReference>
<evidence type="ECO:0000259" key="2">
    <source>
        <dbReference type="Pfam" id="PF08662"/>
    </source>
</evidence>
<protein>
    <submittedName>
        <fullName evidence="3">PD40 domain-containing protein</fullName>
    </submittedName>
</protein>
<dbReference type="PANTHER" id="PTHR36842:SF1">
    <property type="entry name" value="PROTEIN TOLB"/>
    <property type="match status" value="1"/>
</dbReference>
<dbReference type="EMBL" id="JAGQHR010000185">
    <property type="protein sequence ID" value="MCA9727535.1"/>
    <property type="molecule type" value="Genomic_DNA"/>
</dbReference>
<dbReference type="InterPro" id="IPR011042">
    <property type="entry name" value="6-blade_b-propeller_TolB-like"/>
</dbReference>
<evidence type="ECO:0000313" key="3">
    <source>
        <dbReference type="EMBL" id="MCA9727535.1"/>
    </source>
</evidence>
<reference evidence="3" key="2">
    <citation type="journal article" date="2021" name="Microbiome">
        <title>Successional dynamics and alternative stable states in a saline activated sludge microbial community over 9 years.</title>
        <authorList>
            <person name="Wang Y."/>
            <person name="Ye J."/>
            <person name="Ju F."/>
            <person name="Liu L."/>
            <person name="Boyd J.A."/>
            <person name="Deng Y."/>
            <person name="Parks D.H."/>
            <person name="Jiang X."/>
            <person name="Yin X."/>
            <person name="Woodcroft B.J."/>
            <person name="Tyson G.W."/>
            <person name="Hugenholtz P."/>
            <person name="Polz M.F."/>
            <person name="Zhang T."/>
        </authorList>
    </citation>
    <scope>NUCLEOTIDE SEQUENCE</scope>
    <source>
        <strain evidence="3">HKST-UBA01</strain>
    </source>
</reference>
<proteinExistence type="inferred from homology"/>
<dbReference type="Pfam" id="PF07676">
    <property type="entry name" value="PD40"/>
    <property type="match status" value="1"/>
</dbReference>
<dbReference type="SUPFAM" id="SSF82171">
    <property type="entry name" value="DPP6 N-terminal domain-like"/>
    <property type="match status" value="1"/>
</dbReference>